<evidence type="ECO:0000256" key="5">
    <source>
        <dbReference type="ARBA" id="ARBA00023136"/>
    </source>
</evidence>
<dbReference type="Pfam" id="PF06963">
    <property type="entry name" value="FPN1"/>
    <property type="match status" value="1"/>
</dbReference>
<protein>
    <recommendedName>
        <fullName evidence="6">Solute carrier family 40 member</fullName>
    </recommendedName>
</protein>
<keyword evidence="2 6" id="KW-0813">Transport</keyword>
<keyword evidence="5 6" id="KW-0472">Membrane</keyword>
<evidence type="ECO:0000256" key="2">
    <source>
        <dbReference type="ARBA" id="ARBA00022448"/>
    </source>
</evidence>
<comment type="subcellular location">
    <subcellularLocation>
        <location evidence="1 6">Membrane</location>
        <topology evidence="1 6">Multi-pass membrane protein</topology>
    </subcellularLocation>
</comment>
<keyword evidence="4 6" id="KW-1133">Transmembrane helix</keyword>
<comment type="similarity">
    <text evidence="6">Belongs to the ferroportin (FP) (TC 2.A.100) family. SLC40A subfamily.</text>
</comment>
<evidence type="ECO:0000256" key="4">
    <source>
        <dbReference type="ARBA" id="ARBA00022989"/>
    </source>
</evidence>
<feature type="transmembrane region" description="Helical" evidence="6">
    <location>
        <begin position="12"/>
        <end position="32"/>
    </location>
</feature>
<gene>
    <name evidence="7" type="ORF">B0A49_07283</name>
</gene>
<feature type="transmembrane region" description="Helical" evidence="6">
    <location>
        <begin position="94"/>
        <end position="118"/>
    </location>
</feature>
<keyword evidence="3 6" id="KW-0812">Transmembrane</keyword>
<accession>A0A4U0X360</accession>
<comment type="caution">
    <text evidence="6">Lacks conserved residue(s) required for the propagation of feature annotation.</text>
</comment>
<evidence type="ECO:0000256" key="6">
    <source>
        <dbReference type="RuleBase" id="RU365065"/>
    </source>
</evidence>
<sequence>MFSWCFLLKPDAILGSAAQGLLFAIVLLFGMLERLSNVANEITMDRNWLPLLASSSSSPPSETGIVFDLTHLNAVMLRIDLICKMVAPYTTPTLLAAASFFPPVKILLAFLGALPLIAELRLAR</sequence>
<dbReference type="EMBL" id="NAJN01000618">
    <property type="protein sequence ID" value="TKA70764.1"/>
    <property type="molecule type" value="Genomic_DNA"/>
</dbReference>
<dbReference type="AlphaFoldDB" id="A0A4U0X360"/>
<keyword evidence="6" id="KW-0406">Ion transport</keyword>
<dbReference type="GO" id="GO:0005381">
    <property type="term" value="F:iron ion transmembrane transporter activity"/>
    <property type="evidence" value="ECO:0007669"/>
    <property type="project" value="UniProtKB-UniRule"/>
</dbReference>
<dbReference type="PANTHER" id="PTHR11660">
    <property type="entry name" value="SOLUTE CARRIER FAMILY 40 MEMBER"/>
    <property type="match status" value="1"/>
</dbReference>
<dbReference type="Proteomes" id="UP000308768">
    <property type="component" value="Unassembled WGS sequence"/>
</dbReference>
<evidence type="ECO:0000313" key="7">
    <source>
        <dbReference type="EMBL" id="TKA70764.1"/>
    </source>
</evidence>
<evidence type="ECO:0000256" key="3">
    <source>
        <dbReference type="ARBA" id="ARBA00022692"/>
    </source>
</evidence>
<organism evidence="7 8">
    <name type="scientific">Cryomyces minteri</name>
    <dbReference type="NCBI Taxonomy" id="331657"/>
    <lineage>
        <taxon>Eukaryota</taxon>
        <taxon>Fungi</taxon>
        <taxon>Dikarya</taxon>
        <taxon>Ascomycota</taxon>
        <taxon>Pezizomycotina</taxon>
        <taxon>Dothideomycetes</taxon>
        <taxon>Dothideomycetes incertae sedis</taxon>
        <taxon>Cryomyces</taxon>
    </lineage>
</organism>
<proteinExistence type="inferred from homology"/>
<dbReference type="PANTHER" id="PTHR11660:SF57">
    <property type="entry name" value="SOLUTE CARRIER FAMILY 40 MEMBER"/>
    <property type="match status" value="1"/>
</dbReference>
<keyword evidence="8" id="KW-1185">Reference proteome</keyword>
<name>A0A4U0X360_9PEZI</name>
<evidence type="ECO:0000313" key="8">
    <source>
        <dbReference type="Proteomes" id="UP000308768"/>
    </source>
</evidence>
<dbReference type="STRING" id="331657.A0A4U0X360"/>
<comment type="caution">
    <text evidence="7">The sequence shown here is derived from an EMBL/GenBank/DDBJ whole genome shotgun (WGS) entry which is preliminary data.</text>
</comment>
<dbReference type="OrthoDB" id="648861at2759"/>
<reference evidence="7 8" key="1">
    <citation type="submission" date="2017-03" db="EMBL/GenBank/DDBJ databases">
        <title>Genomes of endolithic fungi from Antarctica.</title>
        <authorList>
            <person name="Coleine C."/>
            <person name="Masonjones S."/>
            <person name="Stajich J.E."/>
        </authorList>
    </citation>
    <scope>NUCLEOTIDE SEQUENCE [LARGE SCALE GENOMIC DNA]</scope>
    <source>
        <strain evidence="7 8">CCFEE 5187</strain>
    </source>
</reference>
<dbReference type="InterPro" id="IPR009716">
    <property type="entry name" value="Ferroportin-1"/>
</dbReference>
<comment type="function">
    <text evidence="6">May be involved in iron transport and iron homeostasis.</text>
</comment>
<evidence type="ECO:0000256" key="1">
    <source>
        <dbReference type="ARBA" id="ARBA00004141"/>
    </source>
</evidence>
<dbReference type="GO" id="GO:0016020">
    <property type="term" value="C:membrane"/>
    <property type="evidence" value="ECO:0007669"/>
    <property type="project" value="UniProtKB-SubCell"/>
</dbReference>